<dbReference type="Pfam" id="PF07969">
    <property type="entry name" value="Amidohydro_3"/>
    <property type="match status" value="1"/>
</dbReference>
<dbReference type="InterPro" id="IPR011059">
    <property type="entry name" value="Metal-dep_hydrolase_composite"/>
</dbReference>
<dbReference type="EC" id="3.5.1.91" evidence="2"/>
<dbReference type="AlphaFoldDB" id="A0A1Y5TUI3"/>
<keyword evidence="3" id="KW-1185">Reference proteome</keyword>
<dbReference type="OrthoDB" id="9811399at2"/>
<dbReference type="InterPro" id="IPR013108">
    <property type="entry name" value="Amidohydro_3"/>
</dbReference>
<organism evidence="2 3">
    <name type="scientific">Falsiruegeria litorea R37</name>
    <dbReference type="NCBI Taxonomy" id="1200284"/>
    <lineage>
        <taxon>Bacteria</taxon>
        <taxon>Pseudomonadati</taxon>
        <taxon>Pseudomonadota</taxon>
        <taxon>Alphaproteobacteria</taxon>
        <taxon>Rhodobacterales</taxon>
        <taxon>Roseobacteraceae</taxon>
        <taxon>Falsiruegeria</taxon>
    </lineage>
</organism>
<evidence type="ECO:0000313" key="3">
    <source>
        <dbReference type="Proteomes" id="UP000193077"/>
    </source>
</evidence>
<keyword evidence="2" id="KW-0378">Hydrolase</keyword>
<evidence type="ECO:0000313" key="2">
    <source>
        <dbReference type="EMBL" id="SLN73230.1"/>
    </source>
</evidence>
<dbReference type="GO" id="GO:0016810">
    <property type="term" value="F:hydrolase activity, acting on carbon-nitrogen (but not peptide) bonds"/>
    <property type="evidence" value="ECO:0007669"/>
    <property type="project" value="InterPro"/>
</dbReference>
<name>A0A1Y5TUI3_9RHOB</name>
<proteinExistence type="predicted"/>
<dbReference type="RefSeq" id="WP_085798037.1">
    <property type="nucleotide sequence ID" value="NZ_FWFO01000008.1"/>
</dbReference>
<dbReference type="InterPro" id="IPR032466">
    <property type="entry name" value="Metal_Hydrolase"/>
</dbReference>
<reference evidence="2 3" key="1">
    <citation type="submission" date="2017-03" db="EMBL/GenBank/DDBJ databases">
        <authorList>
            <person name="Afonso C.L."/>
            <person name="Miller P.J."/>
            <person name="Scott M.A."/>
            <person name="Spackman E."/>
            <person name="Goraichik I."/>
            <person name="Dimitrov K.M."/>
            <person name="Suarez D.L."/>
            <person name="Swayne D.E."/>
        </authorList>
    </citation>
    <scope>NUCLEOTIDE SEQUENCE [LARGE SCALE GENOMIC DNA]</scope>
    <source>
        <strain evidence="2 3">CECT 7639</strain>
    </source>
</reference>
<dbReference type="SUPFAM" id="SSF51556">
    <property type="entry name" value="Metallo-dependent hydrolases"/>
    <property type="match status" value="1"/>
</dbReference>
<dbReference type="PANTHER" id="PTHR22642:SF2">
    <property type="entry name" value="PROTEIN LONG AFTER FAR-RED 3"/>
    <property type="match status" value="1"/>
</dbReference>
<dbReference type="Proteomes" id="UP000193077">
    <property type="component" value="Unassembled WGS sequence"/>
</dbReference>
<gene>
    <name evidence="2" type="primary">nfdA_5</name>
    <name evidence="2" type="ORF">TRL7639_04394</name>
</gene>
<accession>A0A1Y5TUI3</accession>
<protein>
    <submittedName>
        <fullName evidence="2">N-substituted formamide deformylase</fullName>
        <ecNumber evidence="2">3.5.1.91</ecNumber>
    </submittedName>
</protein>
<sequence>MSEITIYPARRIHTMSPSNPIAEAVAVRDGIILEAGRIKDMQPWLEGAKVTVDEQFADKVLFPGFIDPHLHPSLGATLLPCQFITAFEWDLGKHKVPATRGRTEYLARLQQFIADRGPSQELFVTWGYHRTWHGIIGRPDLNAIAPDVPVILWHRSFHEVILNDAAIDKLNLDRQMMASHPQIDADLGVFFETGGQVALNALRPHLFAPTWFGRGLQDLKQLLHAGGHTTVGDMAWGIFDFELEWQSYIFAIEQAEAPFRVQMIPRGIPDAELTGTPEEALARIETLSDRGSHRLFFDKHVKLFTDGAFFSQLMQVQEPGFIDGHHGEWLTAPEQFEAACRAYWNAGYRIHVHCTGDLGVELALDVLDKLQFERPRFDHRFTIEHFGVSTEEQVRRIKALGALVSANVYYLHELGEAYWRHNLGHERASQMARLGSLAREGVPFALHSDFTMAPARPLTSVWVAVNRIAESGAVLGPNERISVDQAMRAITIDAAYVLGQEQRIGSIRAGKSADFTVLDDDPYEVAPETIRDIRVHGTVFEGTPHLVKG</sequence>
<dbReference type="PANTHER" id="PTHR22642">
    <property type="entry name" value="IMIDAZOLONEPROPIONASE"/>
    <property type="match status" value="1"/>
</dbReference>
<dbReference type="EMBL" id="FWFO01000008">
    <property type="protein sequence ID" value="SLN73230.1"/>
    <property type="molecule type" value="Genomic_DNA"/>
</dbReference>
<dbReference type="InterPro" id="IPR033932">
    <property type="entry name" value="YtcJ-like"/>
</dbReference>
<dbReference type="Gene3D" id="3.10.310.70">
    <property type="match status" value="1"/>
</dbReference>
<dbReference type="Gene3D" id="2.30.40.10">
    <property type="entry name" value="Urease, subunit C, domain 1"/>
    <property type="match status" value="1"/>
</dbReference>
<evidence type="ECO:0000259" key="1">
    <source>
        <dbReference type="Pfam" id="PF07969"/>
    </source>
</evidence>
<feature type="domain" description="Amidohydrolase 3" evidence="1">
    <location>
        <begin position="58"/>
        <end position="543"/>
    </location>
</feature>
<dbReference type="CDD" id="cd01300">
    <property type="entry name" value="YtcJ_like"/>
    <property type="match status" value="1"/>
</dbReference>
<dbReference type="SUPFAM" id="SSF51338">
    <property type="entry name" value="Composite domain of metallo-dependent hydrolases"/>
    <property type="match status" value="1"/>
</dbReference>
<dbReference type="Gene3D" id="3.20.20.140">
    <property type="entry name" value="Metal-dependent hydrolases"/>
    <property type="match status" value="1"/>
</dbReference>